<reference evidence="2" key="1">
    <citation type="submission" date="2023-01" db="EMBL/GenBank/DDBJ databases">
        <authorList>
            <person name="Piombo E."/>
        </authorList>
    </citation>
    <scope>NUCLEOTIDE SEQUENCE</scope>
</reference>
<gene>
    <name evidence="2" type="ORF">CCHLO57077_00015746</name>
</gene>
<name>A0AA35LUG1_9HYPO</name>
<dbReference type="InterPro" id="IPR010730">
    <property type="entry name" value="HET"/>
</dbReference>
<dbReference type="Pfam" id="PF06985">
    <property type="entry name" value="HET"/>
    <property type="match status" value="1"/>
</dbReference>
<proteinExistence type="predicted"/>
<dbReference type="AlphaFoldDB" id="A0AA35LUG1"/>
<protein>
    <recommendedName>
        <fullName evidence="1">Heterokaryon incompatibility domain-containing protein</fullName>
    </recommendedName>
</protein>
<keyword evidence="3" id="KW-1185">Reference proteome</keyword>
<comment type="caution">
    <text evidence="2">The sequence shown here is derived from an EMBL/GenBank/DDBJ whole genome shotgun (WGS) entry which is preliminary data.</text>
</comment>
<organism evidence="2 3">
    <name type="scientific">Clonostachys chloroleuca</name>
    <dbReference type="NCBI Taxonomy" id="1926264"/>
    <lineage>
        <taxon>Eukaryota</taxon>
        <taxon>Fungi</taxon>
        <taxon>Dikarya</taxon>
        <taxon>Ascomycota</taxon>
        <taxon>Pezizomycotina</taxon>
        <taxon>Sordariomycetes</taxon>
        <taxon>Hypocreomycetidae</taxon>
        <taxon>Hypocreales</taxon>
        <taxon>Bionectriaceae</taxon>
        <taxon>Clonostachys</taxon>
    </lineage>
</organism>
<evidence type="ECO:0000313" key="2">
    <source>
        <dbReference type="EMBL" id="CAI6067911.1"/>
    </source>
</evidence>
<evidence type="ECO:0000259" key="1">
    <source>
        <dbReference type="Pfam" id="PF06985"/>
    </source>
</evidence>
<dbReference type="PANTHER" id="PTHR33112:SF16">
    <property type="entry name" value="HETEROKARYON INCOMPATIBILITY DOMAIN-CONTAINING PROTEIN"/>
    <property type="match status" value="1"/>
</dbReference>
<accession>A0AA35LUG1</accession>
<sequence>MPQPLPFASKESSVCEQCISIFQRRCLLYTADEESAWPLPAHHQTLHSFEAAVKSGCVLCYLFSRYTLRKFQDDDRADYWLTLIVLHPGSGPEGDGFSVEHGVISLNRYGGPKQYSEHGSSTMSETAWDQVLKWNGECCSHHTSEHEYATLSHYWGQNPIITLRQENVGGFQDPITMTALLLVSQQAIYVARRLGFAFLWIDSLCVIQDSEEDWRHESALMGKVYSNSTLNIMATDRLIQGLFRARSPLDLQYCVVRAERTGIAPQSFYIYDWMTWDNLIFRAPLNGRGWVLQERILSPRVVHFSHNQPA</sequence>
<dbReference type="EMBL" id="CABFNP030000627">
    <property type="protein sequence ID" value="CAI6067911.1"/>
    <property type="molecule type" value="Genomic_DNA"/>
</dbReference>
<feature type="domain" description="Heterokaryon incompatibility" evidence="1">
    <location>
        <begin position="148"/>
        <end position="294"/>
    </location>
</feature>
<dbReference type="PANTHER" id="PTHR33112">
    <property type="entry name" value="DOMAIN PROTEIN, PUTATIVE-RELATED"/>
    <property type="match status" value="1"/>
</dbReference>
<evidence type="ECO:0000313" key="3">
    <source>
        <dbReference type="Proteomes" id="UP001160390"/>
    </source>
</evidence>
<dbReference type="Proteomes" id="UP001160390">
    <property type="component" value="Unassembled WGS sequence"/>
</dbReference>